<dbReference type="InterPro" id="IPR005151">
    <property type="entry name" value="Tail-specific_protease"/>
</dbReference>
<organism evidence="3 4">
    <name type="scientific">Sphingomonas rhizophila</name>
    <dbReference type="NCBI Taxonomy" id="2071607"/>
    <lineage>
        <taxon>Bacteria</taxon>
        <taxon>Pseudomonadati</taxon>
        <taxon>Pseudomonadota</taxon>
        <taxon>Alphaproteobacteria</taxon>
        <taxon>Sphingomonadales</taxon>
        <taxon>Sphingomonadaceae</taxon>
        <taxon>Sphingomonas</taxon>
    </lineage>
</organism>
<dbReference type="GO" id="GO:0008236">
    <property type="term" value="F:serine-type peptidase activity"/>
    <property type="evidence" value="ECO:0007669"/>
    <property type="project" value="InterPro"/>
</dbReference>
<evidence type="ECO:0000259" key="2">
    <source>
        <dbReference type="SMART" id="SM00245"/>
    </source>
</evidence>
<dbReference type="SMART" id="SM00245">
    <property type="entry name" value="TSPc"/>
    <property type="match status" value="1"/>
</dbReference>
<dbReference type="InterPro" id="IPR029045">
    <property type="entry name" value="ClpP/crotonase-like_dom_sf"/>
</dbReference>
<feature type="chain" id="PRO_5028838366" evidence="1">
    <location>
        <begin position="25"/>
        <end position="357"/>
    </location>
</feature>
<dbReference type="RefSeq" id="WP_187542071.1">
    <property type="nucleotide sequence ID" value="NZ_CP060717.1"/>
</dbReference>
<dbReference type="Gene3D" id="3.30.750.44">
    <property type="match status" value="1"/>
</dbReference>
<dbReference type="Pfam" id="PF03572">
    <property type="entry name" value="Peptidase_S41"/>
    <property type="match status" value="1"/>
</dbReference>
<dbReference type="PANTHER" id="PTHR11261:SF3">
    <property type="entry name" value="RETINOL-BINDING PROTEIN 3"/>
    <property type="match status" value="1"/>
</dbReference>
<dbReference type="EMBL" id="CP060717">
    <property type="protein sequence ID" value="QNN65074.1"/>
    <property type="molecule type" value="Genomic_DNA"/>
</dbReference>
<name>A0A7G9SB49_9SPHN</name>
<dbReference type="Gene3D" id="3.90.226.10">
    <property type="entry name" value="2-enoyl-CoA Hydratase, Chain A, domain 1"/>
    <property type="match status" value="1"/>
</dbReference>
<accession>A0A7G9SB49</accession>
<dbReference type="AlphaFoldDB" id="A0A7G9SB49"/>
<feature type="signal peptide" evidence="1">
    <location>
        <begin position="1"/>
        <end position="24"/>
    </location>
</feature>
<dbReference type="PANTHER" id="PTHR11261">
    <property type="entry name" value="INTERPHOTORECEPTOR RETINOID-BINDING PROTEIN"/>
    <property type="match status" value="1"/>
</dbReference>
<keyword evidence="1" id="KW-0732">Signal</keyword>
<keyword evidence="4" id="KW-1185">Reference proteome</keyword>
<evidence type="ECO:0000313" key="3">
    <source>
        <dbReference type="EMBL" id="QNN65074.1"/>
    </source>
</evidence>
<reference evidence="3 4" key="1">
    <citation type="submission" date="2020-08" db="EMBL/GenBank/DDBJ databases">
        <title>Genome sequence of Sphingomonas rhizophila KACC 19189T.</title>
        <authorList>
            <person name="Hyun D.-W."/>
            <person name="Bae J.-W."/>
        </authorList>
    </citation>
    <scope>NUCLEOTIDE SEQUENCE [LARGE SCALE GENOMIC DNA]</scope>
    <source>
        <strain evidence="3 4">KACC 19189</strain>
    </source>
</reference>
<gene>
    <name evidence="3" type="ORF">H9L12_12975</name>
</gene>
<evidence type="ECO:0000313" key="4">
    <source>
        <dbReference type="Proteomes" id="UP000515955"/>
    </source>
</evidence>
<evidence type="ECO:0000256" key="1">
    <source>
        <dbReference type="SAM" id="SignalP"/>
    </source>
</evidence>
<dbReference type="GO" id="GO:0006508">
    <property type="term" value="P:proteolysis"/>
    <property type="evidence" value="ECO:0007669"/>
    <property type="project" value="InterPro"/>
</dbReference>
<dbReference type="CDD" id="cd07563">
    <property type="entry name" value="Peptidase_S41_IRBP"/>
    <property type="match status" value="1"/>
</dbReference>
<sequence length="357" mass="36924">MRASTSLFLAAMTMALHSPIGAQAAAPAPAFSPAAGAFDQAVAGKVLAALATALEDNFVLPSVGKKYAEAIRAKAAAGGYAQHSSPEALAEAVTADLQAIHKDGHLRLFPPAVQGKKPKYRTEPDIDGAIGRSGWLSDCVAYIELTVFPGDPATLAKLRHFLESHRTAASLIIDIRGHHGGEIAEIDLLSSYLYGAPAVLAQMDTRVAAEEAGLGAFGDGPTLRRVAGPAGVVRREHFVTPRANAGPLTKAKVFLLTSKRSISAAEHLAMSFKKTGRATLVGETTAGAGHYGDPYPLPGGFKVFIPSGRSFDPTTGEGWEGEGIAPDVAVPADQALDKALRLAGVGKPGAAALAELR</sequence>
<dbReference type="SUPFAM" id="SSF52096">
    <property type="entry name" value="ClpP/crotonase"/>
    <property type="match status" value="1"/>
</dbReference>
<protein>
    <submittedName>
        <fullName evidence="3">S41 family peptidase</fullName>
    </submittedName>
</protein>
<dbReference type="Pfam" id="PF11918">
    <property type="entry name" value="Peptidase_S41_N"/>
    <property type="match status" value="1"/>
</dbReference>
<dbReference type="KEGG" id="srhi:H9L12_12975"/>
<feature type="domain" description="Tail specific protease" evidence="2">
    <location>
        <begin position="151"/>
        <end position="331"/>
    </location>
</feature>
<proteinExistence type="predicted"/>
<dbReference type="Proteomes" id="UP000515955">
    <property type="component" value="Chromosome"/>
</dbReference>